<evidence type="ECO:0000256" key="2">
    <source>
        <dbReference type="ARBA" id="ARBA00022723"/>
    </source>
</evidence>
<name>A0A0K8J3V3_9FIRM</name>
<dbReference type="InterPro" id="IPR023885">
    <property type="entry name" value="4Fe4S-binding_SPASM_dom"/>
</dbReference>
<evidence type="ECO:0000313" key="5">
    <source>
        <dbReference type="EMBL" id="CUH92336.1"/>
    </source>
</evidence>
<accession>A0A0K8J3V3</accession>
<dbReference type="GO" id="GO:0046872">
    <property type="term" value="F:metal ion binding"/>
    <property type="evidence" value="ECO:0007669"/>
    <property type="project" value="UniProtKB-KW"/>
</dbReference>
<dbReference type="NCBIfam" id="TIGR04085">
    <property type="entry name" value="rSAM_more_4Fe4S"/>
    <property type="match status" value="1"/>
</dbReference>
<evidence type="ECO:0000313" key="6">
    <source>
        <dbReference type="Proteomes" id="UP000196053"/>
    </source>
</evidence>
<dbReference type="PANTHER" id="PTHR11228">
    <property type="entry name" value="RADICAL SAM DOMAIN PROTEIN"/>
    <property type="match status" value="1"/>
</dbReference>
<evidence type="ECO:0000256" key="1">
    <source>
        <dbReference type="ARBA" id="ARBA00022691"/>
    </source>
</evidence>
<dbReference type="InterPro" id="IPR013785">
    <property type="entry name" value="Aldolase_TIM"/>
</dbReference>
<dbReference type="SFLD" id="SFLDS00029">
    <property type="entry name" value="Radical_SAM"/>
    <property type="match status" value="1"/>
</dbReference>
<dbReference type="InterPro" id="IPR058240">
    <property type="entry name" value="rSAM_sf"/>
</dbReference>
<keyword evidence="1" id="KW-0949">S-adenosyl-L-methionine</keyword>
<dbReference type="RefSeq" id="WP_058257710.1">
    <property type="nucleotide sequence ID" value="NZ_JANWKB010000044.1"/>
</dbReference>
<gene>
    <name evidence="5" type="ORF">SD1D_0788</name>
</gene>
<evidence type="ECO:0000256" key="4">
    <source>
        <dbReference type="ARBA" id="ARBA00023014"/>
    </source>
</evidence>
<dbReference type="GO" id="GO:0003824">
    <property type="term" value="F:catalytic activity"/>
    <property type="evidence" value="ECO:0007669"/>
    <property type="project" value="InterPro"/>
</dbReference>
<keyword evidence="4" id="KW-0411">Iron-sulfur</keyword>
<keyword evidence="6" id="KW-1185">Reference proteome</keyword>
<organism evidence="5 6">
    <name type="scientific">Herbinix luporum</name>
    <dbReference type="NCBI Taxonomy" id="1679721"/>
    <lineage>
        <taxon>Bacteria</taxon>
        <taxon>Bacillati</taxon>
        <taxon>Bacillota</taxon>
        <taxon>Clostridia</taxon>
        <taxon>Lachnospirales</taxon>
        <taxon>Lachnospiraceae</taxon>
        <taxon>Herbinix</taxon>
    </lineage>
</organism>
<dbReference type="KEGG" id="hsd:SD1D_0788"/>
<dbReference type="Gene3D" id="3.20.20.70">
    <property type="entry name" value="Aldolase class I"/>
    <property type="match status" value="1"/>
</dbReference>
<evidence type="ECO:0008006" key="7">
    <source>
        <dbReference type="Google" id="ProtNLM"/>
    </source>
</evidence>
<evidence type="ECO:0000256" key="3">
    <source>
        <dbReference type="ARBA" id="ARBA00023004"/>
    </source>
</evidence>
<protein>
    <recommendedName>
        <fullName evidence="7">Radical SAM core domain-containing protein</fullName>
    </recommendedName>
</protein>
<dbReference type="AlphaFoldDB" id="A0A0K8J3V3"/>
<dbReference type="EMBL" id="LN879430">
    <property type="protein sequence ID" value="CUH92336.1"/>
    <property type="molecule type" value="Genomic_DNA"/>
</dbReference>
<dbReference type="OrthoDB" id="9805809at2"/>
<keyword evidence="2" id="KW-0479">Metal-binding</keyword>
<dbReference type="PANTHER" id="PTHR11228:SF7">
    <property type="entry name" value="PQQA PEPTIDE CYCLASE"/>
    <property type="match status" value="1"/>
</dbReference>
<dbReference type="InterPro" id="IPR050377">
    <property type="entry name" value="Radical_SAM_PqqE_MftC-like"/>
</dbReference>
<dbReference type="SUPFAM" id="SSF102114">
    <property type="entry name" value="Radical SAM enzymes"/>
    <property type="match status" value="1"/>
</dbReference>
<dbReference type="GO" id="GO:0051536">
    <property type="term" value="F:iron-sulfur cluster binding"/>
    <property type="evidence" value="ECO:0007669"/>
    <property type="project" value="UniProtKB-KW"/>
</dbReference>
<sequence>MKYFKLLEECYLVSGEKESAIYNILSGDVFIVNSVEKELLAQTESNIPVIEACEKIGLKIETAKAYLNNLIEAKLGKYAETPLTVEKLELLPKWMEKIFFKLPPVINRATIEIGNRCDLSCDFCGSKSKINKMKCLSCNGDGNNEFIELNMAYEIIDILAIYNCKQIYIKGGNLLLDWNKVKKIVEYAIKTGINNIVLNIVSSIKDNEIIEYIKEKKITLMVQKYIKEDFNIWQLFDEVKIYEGINVTYLFLADYRIKNDVYNLYKSLTEHNFQNIMFDFFVPNDRELVPKEYIKDLSRLQRVSMESISISKKYNPCFFQSCFFDNEGNIYPCSGLREFMYGNINNISATFKEENLNKYWKLNKDSLSECKSCELRYACDDCRGLTYALTNDLDGNIFCIKK</sequence>
<dbReference type="InterPro" id="IPR007197">
    <property type="entry name" value="rSAM"/>
</dbReference>
<proteinExistence type="predicted"/>
<dbReference type="Proteomes" id="UP000196053">
    <property type="component" value="Chromosome I"/>
</dbReference>
<keyword evidence="3" id="KW-0408">Iron</keyword>
<reference evidence="6" key="1">
    <citation type="submission" date="2015-09" db="EMBL/GenBank/DDBJ databases">
        <authorList>
            <person name="Wibberg D."/>
        </authorList>
    </citation>
    <scope>NUCLEOTIDE SEQUENCE [LARGE SCALE GENOMIC DNA]</scope>
    <source>
        <strain evidence="6">SD1D</strain>
    </source>
</reference>